<keyword evidence="2" id="KW-1185">Reference proteome</keyword>
<comment type="caution">
    <text evidence="1">The sequence shown here is derived from an EMBL/GenBank/DDBJ whole genome shotgun (WGS) entry which is preliminary data.</text>
</comment>
<sequence>MHLTALLTLTLTLTGLALATPVSDSLTHSTSSKRQLSTVKAAVYSVNTALNTAVTGIAPGDDTTSQTAAVTTASESLQKALTDGATSVKSATPLNLADALGLVGPTQQLASTANTTITNLIGKKGIIDGTGQTATEVIERGITASGGTVPAVVEAL</sequence>
<name>A0ACC3DBZ5_9PEZI</name>
<reference evidence="1" key="1">
    <citation type="submission" date="2024-09" db="EMBL/GenBank/DDBJ databases">
        <title>Black Yeasts Isolated from many extreme environments.</title>
        <authorList>
            <person name="Coleine C."/>
            <person name="Stajich J.E."/>
            <person name="Selbmann L."/>
        </authorList>
    </citation>
    <scope>NUCLEOTIDE SEQUENCE</scope>
    <source>
        <strain evidence="1">CCFEE 5737</strain>
    </source>
</reference>
<gene>
    <name evidence="1" type="ORF">LTS18_013661</name>
</gene>
<accession>A0ACC3DBZ5</accession>
<dbReference type="EMBL" id="JAWDJW010006376">
    <property type="protein sequence ID" value="KAK3065011.1"/>
    <property type="molecule type" value="Genomic_DNA"/>
</dbReference>
<evidence type="ECO:0000313" key="2">
    <source>
        <dbReference type="Proteomes" id="UP001186974"/>
    </source>
</evidence>
<dbReference type="Proteomes" id="UP001186974">
    <property type="component" value="Unassembled WGS sequence"/>
</dbReference>
<evidence type="ECO:0000313" key="1">
    <source>
        <dbReference type="EMBL" id="KAK3065011.1"/>
    </source>
</evidence>
<proteinExistence type="predicted"/>
<organism evidence="1 2">
    <name type="scientific">Coniosporium uncinatum</name>
    <dbReference type="NCBI Taxonomy" id="93489"/>
    <lineage>
        <taxon>Eukaryota</taxon>
        <taxon>Fungi</taxon>
        <taxon>Dikarya</taxon>
        <taxon>Ascomycota</taxon>
        <taxon>Pezizomycotina</taxon>
        <taxon>Dothideomycetes</taxon>
        <taxon>Dothideomycetes incertae sedis</taxon>
        <taxon>Coniosporium</taxon>
    </lineage>
</organism>
<protein>
    <submittedName>
        <fullName evidence="1">Uncharacterized protein</fullName>
    </submittedName>
</protein>